<dbReference type="InterPro" id="IPR000415">
    <property type="entry name" value="Nitroreductase-like"/>
</dbReference>
<gene>
    <name evidence="4" type="ORF">SJ05684_c04780</name>
</gene>
<dbReference type="EMBL" id="CP023067">
    <property type="protein sequence ID" value="ASY61944.1"/>
    <property type="molecule type" value="Genomic_DNA"/>
</dbReference>
<dbReference type="STRING" id="716928.GCA_000261485_00886"/>
<feature type="domain" description="Nitroreductase" evidence="3">
    <location>
        <begin position="37"/>
        <end position="212"/>
    </location>
</feature>
<dbReference type="GO" id="GO:0016491">
    <property type="term" value="F:oxidoreductase activity"/>
    <property type="evidence" value="ECO:0007669"/>
    <property type="project" value="UniProtKB-KW"/>
</dbReference>
<keyword evidence="2" id="KW-0560">Oxidoreductase</keyword>
<dbReference type="Pfam" id="PF00881">
    <property type="entry name" value="Nitroreductase"/>
    <property type="match status" value="1"/>
</dbReference>
<sequence>MVGRNYLDLASGTPARTKKLKNCQRTRQMKNPIIAAIESRVSTNMFDADKALTDEQIKELVRLATRAPTAYNLQNWRFIAVRTGEAKARLQAAAYGQAKVTEAAVTYIVCGQLPSHTVIEGRLRPSVEAGFMPAEMVGAWTEAVESTYGDNPQMQRDEAVRTATLGAAFLMLAAEAHGLATGPMVGFDPTAVARKFGLAADEIPVVLIAVGHARKGNWPQKPRLPVSRVLETI</sequence>
<dbReference type="Proteomes" id="UP000217211">
    <property type="component" value="Chromosome"/>
</dbReference>
<comment type="similarity">
    <text evidence="1">Belongs to the nitroreductase family.</text>
</comment>
<dbReference type="PANTHER" id="PTHR43673:SF12">
    <property type="entry name" value="PROTEIN DRGA"/>
    <property type="match status" value="1"/>
</dbReference>
<name>A0A249P8G1_9HYPH</name>
<dbReference type="Gene3D" id="3.40.109.10">
    <property type="entry name" value="NADH Oxidase"/>
    <property type="match status" value="1"/>
</dbReference>
<reference evidence="4 5" key="1">
    <citation type="submission" date="2017-08" db="EMBL/GenBank/DDBJ databases">
        <title>Multipartite genome sequences of Sinorhizobium species nodulating soybeans.</title>
        <authorList>
            <person name="Tian C.F."/>
        </authorList>
    </citation>
    <scope>NUCLEOTIDE SEQUENCE [LARGE SCALE GENOMIC DNA]</scope>
    <source>
        <strain evidence="4 5">CCBAU 05684</strain>
    </source>
</reference>
<evidence type="ECO:0000259" key="3">
    <source>
        <dbReference type="Pfam" id="PF00881"/>
    </source>
</evidence>
<dbReference type="eggNOG" id="COG0778">
    <property type="taxonomic scope" value="Bacteria"/>
</dbReference>
<evidence type="ECO:0000313" key="5">
    <source>
        <dbReference type="Proteomes" id="UP000217211"/>
    </source>
</evidence>
<protein>
    <submittedName>
        <fullName evidence="4">Oxygen-insensitive NAD(P)H nitroreductase</fullName>
    </submittedName>
</protein>
<dbReference type="KEGG" id="esj:SJ05684_c04780"/>
<dbReference type="SUPFAM" id="SSF55469">
    <property type="entry name" value="FMN-dependent nitroreductase-like"/>
    <property type="match status" value="1"/>
</dbReference>
<evidence type="ECO:0000256" key="1">
    <source>
        <dbReference type="ARBA" id="ARBA00007118"/>
    </source>
</evidence>
<accession>A0A249P8G1</accession>
<dbReference type="AlphaFoldDB" id="A0A249P8G1"/>
<dbReference type="InterPro" id="IPR029479">
    <property type="entry name" value="Nitroreductase"/>
</dbReference>
<organism evidence="4 5">
    <name type="scientific">Sinorhizobium sojae CCBAU 05684</name>
    <dbReference type="NCBI Taxonomy" id="716928"/>
    <lineage>
        <taxon>Bacteria</taxon>
        <taxon>Pseudomonadati</taxon>
        <taxon>Pseudomonadota</taxon>
        <taxon>Alphaproteobacteria</taxon>
        <taxon>Hyphomicrobiales</taxon>
        <taxon>Rhizobiaceae</taxon>
        <taxon>Sinorhizobium/Ensifer group</taxon>
        <taxon>Sinorhizobium</taxon>
    </lineage>
</organism>
<evidence type="ECO:0000313" key="4">
    <source>
        <dbReference type="EMBL" id="ASY61944.1"/>
    </source>
</evidence>
<evidence type="ECO:0000256" key="2">
    <source>
        <dbReference type="ARBA" id="ARBA00023002"/>
    </source>
</evidence>
<dbReference type="PANTHER" id="PTHR43673">
    <property type="entry name" value="NAD(P)H NITROREDUCTASE YDGI-RELATED"/>
    <property type="match status" value="1"/>
</dbReference>
<proteinExistence type="inferred from homology"/>
<keyword evidence="5" id="KW-1185">Reference proteome</keyword>